<accession>A0A6A6JT19</accession>
<dbReference type="InterPro" id="IPR032696">
    <property type="entry name" value="SQ_cyclase_C"/>
</dbReference>
<dbReference type="InterPro" id="IPR008930">
    <property type="entry name" value="Terpenoid_cyclase/PrenylTrfase"/>
</dbReference>
<dbReference type="CDD" id="cd02892">
    <property type="entry name" value="SQCY_1"/>
    <property type="match status" value="1"/>
</dbReference>
<proteinExistence type="inferred from homology"/>
<dbReference type="OrthoDB" id="21502at2759"/>
<dbReference type="RefSeq" id="XP_033656802.1">
    <property type="nucleotide sequence ID" value="XM_033797668.1"/>
</dbReference>
<dbReference type="InterPro" id="IPR032697">
    <property type="entry name" value="SQ_cyclase_N"/>
</dbReference>
<organism evidence="10 11">
    <name type="scientific">Westerdykella ornata</name>
    <dbReference type="NCBI Taxonomy" id="318751"/>
    <lineage>
        <taxon>Eukaryota</taxon>
        <taxon>Fungi</taxon>
        <taxon>Dikarya</taxon>
        <taxon>Ascomycota</taxon>
        <taxon>Pezizomycotina</taxon>
        <taxon>Dothideomycetes</taxon>
        <taxon>Pleosporomycetidae</taxon>
        <taxon>Pleosporales</taxon>
        <taxon>Sporormiaceae</taxon>
        <taxon>Westerdykella</taxon>
    </lineage>
</organism>
<dbReference type="InterPro" id="IPR018333">
    <property type="entry name" value="Squalene_cyclase"/>
</dbReference>
<dbReference type="Gene3D" id="1.50.10.20">
    <property type="match status" value="2"/>
</dbReference>
<feature type="domain" description="Squalene cyclase N-terminal" evidence="9">
    <location>
        <begin position="86"/>
        <end position="378"/>
    </location>
</feature>
<evidence type="ECO:0000259" key="8">
    <source>
        <dbReference type="Pfam" id="PF13243"/>
    </source>
</evidence>
<keyword evidence="5" id="KW-0443">Lipid metabolism</keyword>
<gene>
    <name evidence="10" type="ORF">EI97DRAFT_430358</name>
</gene>
<evidence type="ECO:0000256" key="4">
    <source>
        <dbReference type="ARBA" id="ARBA00022955"/>
    </source>
</evidence>
<dbReference type="GO" id="GO:0000250">
    <property type="term" value="F:lanosterol synthase activity"/>
    <property type="evidence" value="ECO:0007669"/>
    <property type="project" value="TreeGrafter"/>
</dbReference>
<dbReference type="InterPro" id="IPR002365">
    <property type="entry name" value="Terpene_synthase_CS"/>
</dbReference>
<keyword evidence="3" id="KW-0677">Repeat</keyword>
<dbReference type="EC" id="5.4.99.-" evidence="7"/>
<dbReference type="SUPFAM" id="SSF48239">
    <property type="entry name" value="Terpenoid cyclases/Protein prenyltransferases"/>
    <property type="match status" value="2"/>
</dbReference>
<name>A0A6A6JT19_WESOR</name>
<dbReference type="FunFam" id="1.50.10.20:FF:000003">
    <property type="entry name" value="Terpene cyclase/mutase family member"/>
    <property type="match status" value="1"/>
</dbReference>
<evidence type="ECO:0000256" key="6">
    <source>
        <dbReference type="ARBA" id="ARBA00023235"/>
    </source>
</evidence>
<dbReference type="GeneID" id="54550843"/>
<comment type="similarity">
    <text evidence="1 7">Belongs to the terpene cyclase/mutase family.</text>
</comment>
<dbReference type="GO" id="GO:0016104">
    <property type="term" value="P:triterpenoid biosynthetic process"/>
    <property type="evidence" value="ECO:0007669"/>
    <property type="project" value="InterPro"/>
</dbReference>
<keyword evidence="2" id="KW-0444">Lipid biosynthesis</keyword>
<evidence type="ECO:0000259" key="9">
    <source>
        <dbReference type="Pfam" id="PF13249"/>
    </source>
</evidence>
<protein>
    <recommendedName>
        <fullName evidence="7">Terpene cyclase/mutase family member</fullName>
        <ecNumber evidence="7">5.4.99.-</ecNumber>
    </recommendedName>
</protein>
<evidence type="ECO:0000256" key="2">
    <source>
        <dbReference type="ARBA" id="ARBA00022516"/>
    </source>
</evidence>
<dbReference type="SFLD" id="SFLDG01016">
    <property type="entry name" value="Prenyltransferase_Like_2"/>
    <property type="match status" value="1"/>
</dbReference>
<evidence type="ECO:0000313" key="11">
    <source>
        <dbReference type="Proteomes" id="UP000800097"/>
    </source>
</evidence>
<dbReference type="GO" id="GO:0005811">
    <property type="term" value="C:lipid droplet"/>
    <property type="evidence" value="ECO:0007669"/>
    <property type="project" value="InterPro"/>
</dbReference>
<dbReference type="NCBIfam" id="TIGR01787">
    <property type="entry name" value="squalene_cyclas"/>
    <property type="match status" value="1"/>
</dbReference>
<dbReference type="Gene3D" id="6.20.120.20">
    <property type="match status" value="1"/>
</dbReference>
<evidence type="ECO:0000256" key="7">
    <source>
        <dbReference type="RuleBase" id="RU362003"/>
    </source>
</evidence>
<sequence>MTQNANLHGTNLGIEHDRAWGTRTDLSRWRMRDVEGRHSWHYLEDDEDAKQWPQTYADKWYLGLPTGLPDLPKPRNPLESVQNGLSFLSHLQLPPGNWGCEFGGPQFLLGGVVIAWYVTGTPISQAYRTEIKSYLFSRANSDGGWGLHHEAKSSILGTAFNYAILRIIGVDADHPNLIKARGTLHRLGGATHAPHWPKFWLALMGVVKWEAVNPCPPEAWLLPDWVPFHPWRWWVHIKYVYLAMSWFYSKKWVMEETELTRSLRKEMFVQPWEQIDWCAHRNSIADIDNHRPKSMLLNTINWTLVNVWQPYLRPNFLKERAERWVAELIDMESENTHYLGLAPANGAMNMLMYYASKGPDSYEFRRAQEGLHEFMWVNHEGMFCNGTNGIQCWDTAFTVQAVVEAGLAQDERWRPMLIKALQFLDGQQFRDEVPRQYRGYRHRRKGGWAFSNKFQGYPVSDCVSEALKAVIMLQRIPEMPQLLEDQRIYDAVDTLLTYQNPTGGCASYERIRGPPWVELFNAAEVFENIMVEHDYTECTTAAVTALSLFRTHWPSYRAADVSSFIDRAVAWIKTQQYPDGSWYGNWGICFTYGTMFALEALATIGEIYSTSGPAKRGCEFLLSKQREDGGWSECYEACEKHEYIEHASGSQVVMTAWALIGLMNAQYPDIAPLRRGIKLLMDRQQTNGEWKQEAVEGVFNKSTMCTYPNYKFHFTLKALGMFSRKYPDETVV</sequence>
<dbReference type="EMBL" id="ML986486">
    <property type="protein sequence ID" value="KAF2279263.1"/>
    <property type="molecule type" value="Genomic_DNA"/>
</dbReference>
<dbReference type="Pfam" id="PF13249">
    <property type="entry name" value="SQHop_cyclase_N"/>
    <property type="match status" value="1"/>
</dbReference>
<keyword evidence="11" id="KW-1185">Reference proteome</keyword>
<dbReference type="Proteomes" id="UP000800097">
    <property type="component" value="Unassembled WGS sequence"/>
</dbReference>
<dbReference type="PROSITE" id="PS01074">
    <property type="entry name" value="TERPENE_SYNTHASES"/>
    <property type="match status" value="1"/>
</dbReference>
<dbReference type="PANTHER" id="PTHR11764:SF20">
    <property type="entry name" value="LANOSTEROL SYNTHASE"/>
    <property type="match status" value="1"/>
</dbReference>
<dbReference type="AlphaFoldDB" id="A0A6A6JT19"/>
<reference evidence="10" key="1">
    <citation type="journal article" date="2020" name="Stud. Mycol.">
        <title>101 Dothideomycetes genomes: a test case for predicting lifestyles and emergence of pathogens.</title>
        <authorList>
            <person name="Haridas S."/>
            <person name="Albert R."/>
            <person name="Binder M."/>
            <person name="Bloem J."/>
            <person name="Labutti K."/>
            <person name="Salamov A."/>
            <person name="Andreopoulos B."/>
            <person name="Baker S."/>
            <person name="Barry K."/>
            <person name="Bills G."/>
            <person name="Bluhm B."/>
            <person name="Cannon C."/>
            <person name="Castanera R."/>
            <person name="Culley D."/>
            <person name="Daum C."/>
            <person name="Ezra D."/>
            <person name="Gonzalez J."/>
            <person name="Henrissat B."/>
            <person name="Kuo A."/>
            <person name="Liang C."/>
            <person name="Lipzen A."/>
            <person name="Lutzoni F."/>
            <person name="Magnuson J."/>
            <person name="Mondo S."/>
            <person name="Nolan M."/>
            <person name="Ohm R."/>
            <person name="Pangilinan J."/>
            <person name="Park H.-J."/>
            <person name="Ramirez L."/>
            <person name="Alfaro M."/>
            <person name="Sun H."/>
            <person name="Tritt A."/>
            <person name="Yoshinaga Y."/>
            <person name="Zwiers L.-H."/>
            <person name="Turgeon B."/>
            <person name="Goodwin S."/>
            <person name="Spatafora J."/>
            <person name="Crous P."/>
            <person name="Grigoriev I."/>
        </authorList>
    </citation>
    <scope>NUCLEOTIDE SEQUENCE</scope>
    <source>
        <strain evidence="10">CBS 379.55</strain>
    </source>
</reference>
<dbReference type="GO" id="GO:0006696">
    <property type="term" value="P:ergosterol biosynthetic process"/>
    <property type="evidence" value="ECO:0007669"/>
    <property type="project" value="TreeGrafter"/>
</dbReference>
<keyword evidence="4" id="KW-0752">Steroid biosynthesis</keyword>
<evidence type="ECO:0000256" key="3">
    <source>
        <dbReference type="ARBA" id="ARBA00022737"/>
    </source>
</evidence>
<evidence type="ECO:0000256" key="1">
    <source>
        <dbReference type="ARBA" id="ARBA00009755"/>
    </source>
</evidence>
<evidence type="ECO:0000256" key="5">
    <source>
        <dbReference type="ARBA" id="ARBA00023098"/>
    </source>
</evidence>
<dbReference type="PANTHER" id="PTHR11764">
    <property type="entry name" value="TERPENE CYCLASE/MUTASE FAMILY MEMBER"/>
    <property type="match status" value="1"/>
</dbReference>
<feature type="domain" description="Squalene cyclase C-terminal" evidence="8">
    <location>
        <begin position="392"/>
        <end position="722"/>
    </location>
</feature>
<keyword evidence="6 7" id="KW-0413">Isomerase</keyword>
<evidence type="ECO:0000313" key="10">
    <source>
        <dbReference type="EMBL" id="KAF2279263.1"/>
    </source>
</evidence>
<dbReference type="Pfam" id="PF13243">
    <property type="entry name" value="SQHop_cyclase_C"/>
    <property type="match status" value="1"/>
</dbReference>